<dbReference type="PANTHER" id="PTHR39344:SF1">
    <property type="entry name" value="UPF0182 PROTEIN SLL1060"/>
    <property type="match status" value="1"/>
</dbReference>
<feature type="transmembrane region" description="Helical" evidence="6">
    <location>
        <begin position="170"/>
        <end position="195"/>
    </location>
</feature>
<evidence type="ECO:0000313" key="8">
    <source>
        <dbReference type="EMBL" id="CAB4868813.1"/>
    </source>
</evidence>
<name>A0A6J7DND7_9ZZZZ</name>
<evidence type="ECO:0000256" key="2">
    <source>
        <dbReference type="ARBA" id="ARBA00022692"/>
    </source>
</evidence>
<dbReference type="GO" id="GO:0016020">
    <property type="term" value="C:membrane"/>
    <property type="evidence" value="ECO:0007669"/>
    <property type="project" value="InterPro"/>
</dbReference>
<feature type="transmembrane region" description="Helical" evidence="6">
    <location>
        <begin position="216"/>
        <end position="234"/>
    </location>
</feature>
<feature type="transmembrane region" description="Helical" evidence="6">
    <location>
        <begin position="254"/>
        <end position="277"/>
    </location>
</feature>
<feature type="compositionally biased region" description="Low complexity" evidence="5">
    <location>
        <begin position="965"/>
        <end position="1000"/>
    </location>
</feature>
<dbReference type="InterPro" id="IPR005372">
    <property type="entry name" value="UPF0182"/>
</dbReference>
<evidence type="ECO:0000256" key="6">
    <source>
        <dbReference type="SAM" id="Phobius"/>
    </source>
</evidence>
<evidence type="ECO:0000256" key="5">
    <source>
        <dbReference type="SAM" id="MobiDB-lite"/>
    </source>
</evidence>
<organism evidence="8">
    <name type="scientific">freshwater metagenome</name>
    <dbReference type="NCBI Taxonomy" id="449393"/>
    <lineage>
        <taxon>unclassified sequences</taxon>
        <taxon>metagenomes</taxon>
        <taxon>ecological metagenomes</taxon>
    </lineage>
</organism>
<evidence type="ECO:0000313" key="9">
    <source>
        <dbReference type="EMBL" id="CAB5012555.1"/>
    </source>
</evidence>
<evidence type="ECO:0000313" key="7">
    <source>
        <dbReference type="EMBL" id="CAB4834480.1"/>
    </source>
</evidence>
<feature type="region of interest" description="Disordered" evidence="5">
    <location>
        <begin position="965"/>
        <end position="1007"/>
    </location>
</feature>
<dbReference type="Pfam" id="PF03699">
    <property type="entry name" value="UPF0182"/>
    <property type="match status" value="1"/>
</dbReference>
<keyword evidence="4 6" id="KW-0472">Membrane</keyword>
<feature type="transmembrane region" description="Helical" evidence="6">
    <location>
        <begin position="21"/>
        <end position="40"/>
    </location>
</feature>
<feature type="transmembrane region" description="Helical" evidence="6">
    <location>
        <begin position="284"/>
        <end position="309"/>
    </location>
</feature>
<keyword evidence="1" id="KW-1003">Cell membrane</keyword>
<protein>
    <submittedName>
        <fullName evidence="8">Unannotated protein</fullName>
    </submittedName>
</protein>
<dbReference type="GO" id="GO:0005576">
    <property type="term" value="C:extracellular region"/>
    <property type="evidence" value="ECO:0007669"/>
    <property type="project" value="TreeGrafter"/>
</dbReference>
<evidence type="ECO:0000256" key="1">
    <source>
        <dbReference type="ARBA" id="ARBA00022475"/>
    </source>
</evidence>
<reference evidence="8" key="1">
    <citation type="submission" date="2020-05" db="EMBL/GenBank/DDBJ databases">
        <authorList>
            <person name="Chiriac C."/>
            <person name="Salcher M."/>
            <person name="Ghai R."/>
            <person name="Kavagutti S V."/>
        </authorList>
    </citation>
    <scope>NUCLEOTIDE SEQUENCE</scope>
</reference>
<dbReference type="EMBL" id="CAFABE010000128">
    <property type="protein sequence ID" value="CAB4834480.1"/>
    <property type="molecule type" value="Genomic_DNA"/>
</dbReference>
<keyword evidence="2 6" id="KW-0812">Transmembrane</keyword>
<dbReference type="EMBL" id="CAFBLT010000001">
    <property type="protein sequence ID" value="CAB4868813.1"/>
    <property type="molecule type" value="Genomic_DNA"/>
</dbReference>
<evidence type="ECO:0000256" key="4">
    <source>
        <dbReference type="ARBA" id="ARBA00023136"/>
    </source>
</evidence>
<evidence type="ECO:0000256" key="3">
    <source>
        <dbReference type="ARBA" id="ARBA00022989"/>
    </source>
</evidence>
<sequence>MRSPEDLATSPPSKKSRRRTWLIVAAVAIVIFIGSLRSLAGLWTDQMWFTSVGQQKVFNTFLSVKVGIFLIFGLIFFAGLFINLMIVDRIGRTAELATPEDEMVLRYQMTIKPYAKRMYAGLAIIFGLGAGFSSVGQWQSYLLFTHSKSFGVNDPQFGKDVGFYVFQLPFIQFLISWFIVSLILITIVTGIFHYLNGGIRGQRGRPRVRSSVKVHLSVLIALIAIGKAVGYFYQRFELTTSTNGYVEGATYTDVHARIPAIQLLFWMSILAAIILLVNIWRQGWTLPVLAIGLWAFVALVIGVIFPTLLQTLKVTPAQSSLESPYIARNISATRSAFNLDTVTQHSFAGSNSVDSGSIQANATTLANIRLWDPDPQLSLQTFQKLQGLRSYYSFPSVGVDRYDLGGGMTPTLAGVRQLNPADLPAASWVNTHLEYTHGNGMALAAANQVQPNGNPIFGVADVPPTSSSGYPTIVQSGVFFGLNDPGYVVANSKQTELDFQTTSGQNVESHYKGTGGVQLSSFLRKAAFALRLGDFNLLISNLVTPQSRIMSVRDINVMVQKAAPFLSYDSKPYSILVDGKIQWVLDGYTTSTMYPYGQNVSSTQVPQGSGLPGSYNYVRNSVKVVIDAYSGSMKFYVIDQSDPIISAYESAFPSLFTPGSSMPANIRAHLRYPGDMFSAQVSTYGRYHITNAASFYNAGDAWNISETAGAGSPSQTVALTQQTNSQGIVIQGPAEVMNPIYQVNSLPETTAQTFTITDAYVPASKSSSNQNLAAFMVGTSDPNNYGKLNAYATPSGQNVIGPVQADSQIQQSTKVSSIITPLDQHGSSVLLGNLLMIPINQSMLYVRPLYVTSTGNALPQMKYVVAVFNNHVDIETSLTAALSNVLSANLNIPNGSAGSGTSGNQGTTGGTNSGVSENVAALLAQAQASYQTAQTALQNGDLAGYQAAIQAMYADLLAAQAALGSNGSSGTTTPGKSSTTTTVPKKTTTTTTAKKTSTAAFGRPSSR</sequence>
<dbReference type="EMBL" id="CAFBPM010000003">
    <property type="protein sequence ID" value="CAB5012555.1"/>
    <property type="molecule type" value="Genomic_DNA"/>
</dbReference>
<dbReference type="AlphaFoldDB" id="A0A6J7DND7"/>
<accession>A0A6J7DND7</accession>
<feature type="transmembrane region" description="Helical" evidence="6">
    <location>
        <begin position="60"/>
        <end position="82"/>
    </location>
</feature>
<feature type="transmembrane region" description="Helical" evidence="6">
    <location>
        <begin position="118"/>
        <end position="138"/>
    </location>
</feature>
<dbReference type="PANTHER" id="PTHR39344">
    <property type="entry name" value="UPF0182 PROTEIN SLL1060"/>
    <property type="match status" value="1"/>
</dbReference>
<keyword evidence="3 6" id="KW-1133">Transmembrane helix</keyword>
<gene>
    <name evidence="7" type="ORF">UFOPK3164_01675</name>
    <name evidence="8" type="ORF">UFOPK3427_00661</name>
    <name evidence="9" type="ORF">UFOPK4112_00396</name>
</gene>
<proteinExistence type="predicted"/>